<feature type="domain" description="C3H1-type" evidence="12">
    <location>
        <begin position="428"/>
        <end position="455"/>
    </location>
</feature>
<dbReference type="GO" id="GO:0003729">
    <property type="term" value="F:mRNA binding"/>
    <property type="evidence" value="ECO:0007669"/>
    <property type="project" value="TreeGrafter"/>
</dbReference>
<dbReference type="EMBL" id="LSMT01000124">
    <property type="protein sequence ID" value="PFX26525.1"/>
    <property type="molecule type" value="Genomic_DNA"/>
</dbReference>
<dbReference type="InterPro" id="IPR001841">
    <property type="entry name" value="Znf_RING"/>
</dbReference>
<comment type="caution">
    <text evidence="13">The sequence shown here is derived from an EMBL/GenBank/DDBJ whole genome shotgun (WGS) entry which is preliminary data.</text>
</comment>
<feature type="region of interest" description="Disordered" evidence="10">
    <location>
        <begin position="795"/>
        <end position="876"/>
    </location>
</feature>
<keyword evidence="4" id="KW-0808">Transferase</keyword>
<evidence type="ECO:0000259" key="11">
    <source>
        <dbReference type="PROSITE" id="PS50089"/>
    </source>
</evidence>
<dbReference type="InterPro" id="IPR000571">
    <property type="entry name" value="Znf_CCCH"/>
</dbReference>
<dbReference type="PROSITE" id="PS50089">
    <property type="entry name" value="ZF_RING_2"/>
    <property type="match status" value="1"/>
</dbReference>
<dbReference type="Pfam" id="PF18386">
    <property type="entry name" value="ROQ_II"/>
    <property type="match status" value="1"/>
</dbReference>
<dbReference type="CDD" id="cd16638">
    <property type="entry name" value="mRING-HC-C3HC3D_Roquin"/>
    <property type="match status" value="1"/>
</dbReference>
<evidence type="ECO:0000256" key="3">
    <source>
        <dbReference type="ARBA" id="ARBA00012483"/>
    </source>
</evidence>
<feature type="compositionally biased region" description="Polar residues" evidence="10">
    <location>
        <begin position="846"/>
        <end position="869"/>
    </location>
</feature>
<keyword evidence="6 8" id="KW-0863">Zinc-finger</keyword>
<dbReference type="AlphaFoldDB" id="A0A2B4SDL1"/>
<evidence type="ECO:0000313" key="14">
    <source>
        <dbReference type="Proteomes" id="UP000225706"/>
    </source>
</evidence>
<evidence type="ECO:0000256" key="7">
    <source>
        <dbReference type="ARBA" id="ARBA00022833"/>
    </source>
</evidence>
<gene>
    <name evidence="13" type="primary">Rc3h2</name>
    <name evidence="13" type="ORF">AWC38_SpisGene8806</name>
</gene>
<dbReference type="InterPro" id="IPR036855">
    <property type="entry name" value="Znf_CCCH_sf"/>
</dbReference>
<dbReference type="GO" id="GO:0000209">
    <property type="term" value="P:protein polyubiquitination"/>
    <property type="evidence" value="ECO:0007669"/>
    <property type="project" value="TreeGrafter"/>
</dbReference>
<keyword evidence="7 8" id="KW-0862">Zinc</keyword>
<dbReference type="GO" id="GO:0010494">
    <property type="term" value="C:cytoplasmic stress granule"/>
    <property type="evidence" value="ECO:0007669"/>
    <property type="project" value="TreeGrafter"/>
</dbReference>
<proteinExistence type="predicted"/>
<dbReference type="InterPro" id="IPR052249">
    <property type="entry name" value="Roquin_domain"/>
</dbReference>
<feature type="compositionally biased region" description="Low complexity" evidence="10">
    <location>
        <begin position="813"/>
        <end position="836"/>
    </location>
</feature>
<dbReference type="PROSITE" id="PS00518">
    <property type="entry name" value="ZF_RING_1"/>
    <property type="match status" value="1"/>
</dbReference>
<dbReference type="InterPro" id="IPR048575">
    <property type="entry name" value="Roquin_1_2-like_ROQ"/>
</dbReference>
<evidence type="ECO:0000256" key="1">
    <source>
        <dbReference type="ARBA" id="ARBA00000900"/>
    </source>
</evidence>
<feature type="coiled-coil region" evidence="9">
    <location>
        <begin position="948"/>
        <end position="989"/>
    </location>
</feature>
<organism evidence="13 14">
    <name type="scientific">Stylophora pistillata</name>
    <name type="common">Smooth cauliflower coral</name>
    <dbReference type="NCBI Taxonomy" id="50429"/>
    <lineage>
        <taxon>Eukaryota</taxon>
        <taxon>Metazoa</taxon>
        <taxon>Cnidaria</taxon>
        <taxon>Anthozoa</taxon>
        <taxon>Hexacorallia</taxon>
        <taxon>Scleractinia</taxon>
        <taxon>Astrocoeniina</taxon>
        <taxon>Pocilloporidae</taxon>
        <taxon>Stylophora</taxon>
    </lineage>
</organism>
<dbReference type="SUPFAM" id="SSF90229">
    <property type="entry name" value="CCCH zinc finger"/>
    <property type="match status" value="1"/>
</dbReference>
<evidence type="ECO:0000259" key="12">
    <source>
        <dbReference type="PROSITE" id="PS50103"/>
    </source>
</evidence>
<dbReference type="Pfam" id="PF14634">
    <property type="entry name" value="zf-RING_5"/>
    <property type="match status" value="1"/>
</dbReference>
<comment type="subcellular location">
    <subcellularLocation>
        <location evidence="2">Cytoplasm</location>
        <location evidence="2">P-body</location>
    </subcellularLocation>
</comment>
<keyword evidence="14" id="KW-1185">Reference proteome</keyword>
<dbReference type="FunFam" id="1.20.120.1790:FF:000001">
    <property type="entry name" value="roquin-1 isoform X1"/>
    <property type="match status" value="1"/>
</dbReference>
<dbReference type="SUPFAM" id="SSF57850">
    <property type="entry name" value="RING/U-box"/>
    <property type="match status" value="1"/>
</dbReference>
<dbReference type="FunFam" id="3.30.40.10:FF:000047">
    <property type="entry name" value="Roquin-2 isoform 1"/>
    <property type="match status" value="1"/>
</dbReference>
<keyword evidence="5 8" id="KW-0479">Metal-binding</keyword>
<dbReference type="STRING" id="50429.A0A2B4SDL1"/>
<evidence type="ECO:0000256" key="6">
    <source>
        <dbReference type="ARBA" id="ARBA00022771"/>
    </source>
</evidence>
<reference evidence="14" key="1">
    <citation type="journal article" date="2017" name="bioRxiv">
        <title>Comparative analysis of the genomes of Stylophora pistillata and Acropora digitifera provides evidence for extensive differences between species of corals.</title>
        <authorList>
            <person name="Voolstra C.R."/>
            <person name="Li Y."/>
            <person name="Liew Y.J."/>
            <person name="Baumgarten S."/>
            <person name="Zoccola D."/>
            <person name="Flot J.-F."/>
            <person name="Tambutte S."/>
            <person name="Allemand D."/>
            <person name="Aranda M."/>
        </authorList>
    </citation>
    <scope>NUCLEOTIDE SEQUENCE [LARGE SCALE GENOMIC DNA]</scope>
</reference>
<dbReference type="GO" id="GO:0003725">
    <property type="term" value="F:double-stranded RNA binding"/>
    <property type="evidence" value="ECO:0007669"/>
    <property type="project" value="TreeGrafter"/>
</dbReference>
<feature type="zinc finger region" description="C3H1-type" evidence="8">
    <location>
        <begin position="428"/>
        <end position="455"/>
    </location>
</feature>
<feature type="compositionally biased region" description="Polar residues" evidence="10">
    <location>
        <begin position="915"/>
        <end position="924"/>
    </location>
</feature>
<evidence type="ECO:0000256" key="4">
    <source>
        <dbReference type="ARBA" id="ARBA00022679"/>
    </source>
</evidence>
<dbReference type="Pfam" id="PF21206">
    <property type="entry name" value="Roquin_1_2-like_ROQ"/>
    <property type="match status" value="1"/>
</dbReference>
<dbReference type="PANTHER" id="PTHR13139:SF54">
    <property type="entry name" value="RING-TYPE E3 UBIQUITIN TRANSFERASE"/>
    <property type="match status" value="1"/>
</dbReference>
<dbReference type="OrthoDB" id="10067217at2759"/>
<dbReference type="Gene3D" id="3.30.40.10">
    <property type="entry name" value="Zinc/RING finger domain, C3HC4 (zinc finger)"/>
    <property type="match status" value="1"/>
</dbReference>
<feature type="region of interest" description="Disordered" evidence="10">
    <location>
        <begin position="1060"/>
        <end position="1083"/>
    </location>
</feature>
<keyword evidence="9" id="KW-0175">Coiled coil</keyword>
<dbReference type="InterPro" id="IPR013083">
    <property type="entry name" value="Znf_RING/FYVE/PHD"/>
</dbReference>
<dbReference type="GO" id="GO:0000932">
    <property type="term" value="C:P-body"/>
    <property type="evidence" value="ECO:0007669"/>
    <property type="project" value="UniProtKB-SubCell"/>
</dbReference>
<feature type="domain" description="RING-type" evidence="11">
    <location>
        <begin position="14"/>
        <end position="54"/>
    </location>
</feature>
<name>A0A2B4SDL1_STYPI</name>
<dbReference type="Gene3D" id="4.10.1000.10">
    <property type="entry name" value="Zinc finger, CCCH-type"/>
    <property type="match status" value="1"/>
</dbReference>
<comment type="catalytic activity">
    <reaction evidence="1">
        <text>S-ubiquitinyl-[E2 ubiquitin-conjugating enzyme]-L-cysteine + [acceptor protein]-L-lysine = [E2 ubiquitin-conjugating enzyme]-L-cysteine + N(6)-ubiquitinyl-[acceptor protein]-L-lysine.</text>
        <dbReference type="EC" id="2.3.2.27"/>
    </reaction>
</comment>
<dbReference type="PANTHER" id="PTHR13139">
    <property type="entry name" value="RING FINGER AND CCCH-TYPE ZINC FINGER DOMAIN-CONTAINING PROTEIN"/>
    <property type="match status" value="1"/>
</dbReference>
<dbReference type="GO" id="GO:0008270">
    <property type="term" value="F:zinc ion binding"/>
    <property type="evidence" value="ECO:0007669"/>
    <property type="project" value="UniProtKB-KW"/>
</dbReference>
<evidence type="ECO:0000256" key="10">
    <source>
        <dbReference type="SAM" id="MobiDB-lite"/>
    </source>
</evidence>
<dbReference type="PROSITE" id="PS50103">
    <property type="entry name" value="ZF_C3H1"/>
    <property type="match status" value="1"/>
</dbReference>
<evidence type="ECO:0000256" key="2">
    <source>
        <dbReference type="ARBA" id="ARBA00004201"/>
    </source>
</evidence>
<evidence type="ECO:0000256" key="5">
    <source>
        <dbReference type="ARBA" id="ARBA00022723"/>
    </source>
</evidence>
<dbReference type="Gene3D" id="1.20.120.1790">
    <property type="match status" value="1"/>
</dbReference>
<dbReference type="GO" id="GO:0035613">
    <property type="term" value="F:RNA stem-loop binding"/>
    <property type="evidence" value="ECO:0007669"/>
    <property type="project" value="TreeGrafter"/>
</dbReference>
<dbReference type="Proteomes" id="UP000225706">
    <property type="component" value="Unassembled WGS sequence"/>
</dbReference>
<protein>
    <recommendedName>
        <fullName evidence="3">RING-type E3 ubiquitin transferase</fullName>
        <ecNumber evidence="3">2.3.2.27</ecNumber>
    </recommendedName>
</protein>
<dbReference type="EC" id="2.3.2.27" evidence="3"/>
<dbReference type="SMART" id="SM00356">
    <property type="entry name" value="ZnF_C3H1"/>
    <property type="match status" value="1"/>
</dbReference>
<dbReference type="InterPro" id="IPR017907">
    <property type="entry name" value="Znf_RING_CS"/>
</dbReference>
<evidence type="ECO:0000256" key="8">
    <source>
        <dbReference type="PROSITE-ProRule" id="PRU00723"/>
    </source>
</evidence>
<dbReference type="Pfam" id="PF00642">
    <property type="entry name" value="zf-CCCH"/>
    <property type="match status" value="1"/>
</dbReference>
<accession>A0A2B4SDL1</accession>
<sequence length="1083" mass="119731">MPIQTPQWTEFLQCPICYNEFDNRDRQPISLGCGHTLCVSCLSKLSKTQCPFDQASVETDITKLPYNYALLQLVGVEIPDNGLPPIDSVKENATCYRKSTSCIEKLALFLKPVNGTVNGTVNGNVNGSTCNGSINGNGNNILTRPMQRKLVTLVNCQVAEGDGRTRAMRAARSLGERTVTELILLHQNQQQLSANLWAAVRNRGCQFLGPAMQEEALKLILLALEGGEALSRKVLVLFVVQKLESQFPQASKTSIGHVVQLLYRASCFKVEKKNNESSLMQLKEQYRTYDALRKEHDAQIVQIATEAGLRILPDQWSSLLYGDMDHKSHMQSIIDKLQTPASFSQSIQELIIALQRSGDPGNLCQMREQFELLSKIDASPEAMCPAWNELEQAMVSVHSVVHGLVDFSKSHGRGMKGSGDPPQPHNNKFKTSMCRDHTRGGCPRGTHCTFAHSEEELEKFGKRRAQRPRPSPVARGPGPSVAPDQFSPLENGCDGSPTATQAPANGVIGSARSSPLYISSGDVPQSTNCFVPQAQMGRRDSQEQILAHRMKQVSLHSNETQYSNGYCGQRPAYDHYVSSPGRDRQQFIQYYTPPAGHPSGSYSSVVSRGKDVAVGVLTPPRSSPLTVHDEGLNGMGNGLANGLTNGITNGMPNVSTNGISNGHIDHHMGRVEHPPLYNGRHRLRALPPQPASYHTYDHSFGGFSSDSTPYYSAPQVDYYSSHYCGRQLSYEQVHGVVGYPFAHRGDYPYSRIIDYPDAMMHRGILQPRSPYIPSDVSDEKNDILSQRNSDATLDFDPSEVWRKDNDSGVSCGSPLSHSPAASQSSNSSLSPRQQSPVGWQHGNDTDIWSNEDSNGFPSPLTITDSTQIWSPPRGSEHSQVRKLWHPLYDLNDEWSSQEEQIKKDEQFARALQEQLKQGETTSPPETRGSELPSQSRDPQDVPDRGLTIDSLEAEAELKRRKHEEHRRLLQERRQLLQQQEREKQERDDRKLAEELALRDAQQAGIVPDPRCIVKPSFANVISRGAPMGLGFSGKGSDIPGEHDPFRGLSSYRSSCASSWAGSDDVMDASKVTSGCNGDIRVQE</sequence>
<dbReference type="SMART" id="SM00184">
    <property type="entry name" value="RING"/>
    <property type="match status" value="1"/>
</dbReference>
<evidence type="ECO:0000313" key="13">
    <source>
        <dbReference type="EMBL" id="PFX26525.1"/>
    </source>
</evidence>
<dbReference type="GO" id="GO:0061630">
    <property type="term" value="F:ubiquitin protein ligase activity"/>
    <property type="evidence" value="ECO:0007669"/>
    <property type="project" value="UniProtKB-EC"/>
</dbReference>
<feature type="region of interest" description="Disordered" evidence="10">
    <location>
        <begin position="459"/>
        <end position="507"/>
    </location>
</feature>
<dbReference type="GO" id="GO:0000288">
    <property type="term" value="P:nuclear-transcribed mRNA catabolic process, deadenylation-dependent decay"/>
    <property type="evidence" value="ECO:0007669"/>
    <property type="project" value="TreeGrafter"/>
</dbReference>
<dbReference type="GO" id="GO:0006511">
    <property type="term" value="P:ubiquitin-dependent protein catabolic process"/>
    <property type="evidence" value="ECO:0007669"/>
    <property type="project" value="TreeGrafter"/>
</dbReference>
<evidence type="ECO:0000256" key="9">
    <source>
        <dbReference type="SAM" id="Coils"/>
    </source>
</evidence>
<feature type="region of interest" description="Disordered" evidence="10">
    <location>
        <begin position="915"/>
        <end position="945"/>
    </location>
</feature>
<dbReference type="InterPro" id="IPR041523">
    <property type="entry name" value="ROQ_II"/>
</dbReference>